<organism evidence="2 3">
    <name type="scientific">Colletotrichum chrysophilum</name>
    <dbReference type="NCBI Taxonomy" id="1836956"/>
    <lineage>
        <taxon>Eukaryota</taxon>
        <taxon>Fungi</taxon>
        <taxon>Dikarya</taxon>
        <taxon>Ascomycota</taxon>
        <taxon>Pezizomycotina</taxon>
        <taxon>Sordariomycetes</taxon>
        <taxon>Hypocreomycetidae</taxon>
        <taxon>Glomerellales</taxon>
        <taxon>Glomerellaceae</taxon>
        <taxon>Colletotrichum</taxon>
        <taxon>Colletotrichum gloeosporioides species complex</taxon>
    </lineage>
</organism>
<reference evidence="2" key="1">
    <citation type="submission" date="2023-01" db="EMBL/GenBank/DDBJ databases">
        <title>Colletotrichum chrysophilum M932 genome sequence.</title>
        <authorList>
            <person name="Baroncelli R."/>
        </authorList>
    </citation>
    <scope>NUCLEOTIDE SEQUENCE</scope>
    <source>
        <strain evidence="2">M932</strain>
    </source>
</reference>
<evidence type="ECO:0000256" key="1">
    <source>
        <dbReference type="SAM" id="MobiDB-lite"/>
    </source>
</evidence>
<comment type="caution">
    <text evidence="2">The sequence shown here is derived from an EMBL/GenBank/DDBJ whole genome shotgun (WGS) entry which is preliminary data.</text>
</comment>
<evidence type="ECO:0000313" key="2">
    <source>
        <dbReference type="EMBL" id="KAK1848117.1"/>
    </source>
</evidence>
<name>A0AAD9EHY0_9PEZI</name>
<keyword evidence="3" id="KW-1185">Reference proteome</keyword>
<evidence type="ECO:0000313" key="3">
    <source>
        <dbReference type="Proteomes" id="UP001243330"/>
    </source>
</evidence>
<gene>
    <name evidence="2" type="ORF">CCHR01_09233</name>
</gene>
<dbReference type="AlphaFoldDB" id="A0AAD9EHY0"/>
<dbReference type="Proteomes" id="UP001243330">
    <property type="component" value="Unassembled WGS sequence"/>
</dbReference>
<sequence>MYTIIDARKCSWEHQPDDATGSEMEQKGACWLGIEVRLADASRTARCKVGHAPSPDLTRAPEPNPVKAVQKPYGSVGTRETICRDTEVVVDTSAPPGTWVACLIYIAQLESTDPVLSAGGIDAIAKRAGGPRHQKW</sequence>
<proteinExistence type="predicted"/>
<feature type="region of interest" description="Disordered" evidence="1">
    <location>
        <begin position="50"/>
        <end position="73"/>
    </location>
</feature>
<accession>A0AAD9EHY0</accession>
<dbReference type="EMBL" id="JAQOWY010000180">
    <property type="protein sequence ID" value="KAK1848117.1"/>
    <property type="molecule type" value="Genomic_DNA"/>
</dbReference>
<protein>
    <submittedName>
        <fullName evidence="2">Uncharacterized protein</fullName>
    </submittedName>
</protein>